<sequence length="61" mass="6837">MVDLLLLEQPPDNPLYKEIQLISDKLEQILEIVAHMREITRAVSPSPAEAASFPAQDQPEP</sequence>
<comment type="caution">
    <text evidence="1">The sequence shown here is derived from an EMBL/GenBank/DDBJ whole genome shotgun (WGS) entry which is preliminary data.</text>
</comment>
<dbReference type="EMBL" id="DTHB01000016">
    <property type="protein sequence ID" value="HGB14002.1"/>
    <property type="molecule type" value="Genomic_DNA"/>
</dbReference>
<protein>
    <submittedName>
        <fullName evidence="1">Uncharacterized protein</fullName>
    </submittedName>
</protein>
<accession>A0A7C3SHW7</accession>
<gene>
    <name evidence="1" type="ORF">ENV62_02010</name>
</gene>
<proteinExistence type="predicted"/>
<name>A0A7C3SHW7_9BACT</name>
<reference evidence="1" key="1">
    <citation type="journal article" date="2020" name="mSystems">
        <title>Genome- and Community-Level Interaction Insights into Carbon Utilization and Element Cycling Functions of Hydrothermarchaeota in Hydrothermal Sediment.</title>
        <authorList>
            <person name="Zhou Z."/>
            <person name="Liu Y."/>
            <person name="Xu W."/>
            <person name="Pan J."/>
            <person name="Luo Z.H."/>
            <person name="Li M."/>
        </authorList>
    </citation>
    <scope>NUCLEOTIDE SEQUENCE [LARGE SCALE GENOMIC DNA]</scope>
    <source>
        <strain evidence="1">SpSt-776</strain>
    </source>
</reference>
<evidence type="ECO:0000313" key="1">
    <source>
        <dbReference type="EMBL" id="HGB14002.1"/>
    </source>
</evidence>
<dbReference type="AlphaFoldDB" id="A0A7C3SHW7"/>
<organism evidence="1">
    <name type="scientific">Desulfobacca acetoxidans</name>
    <dbReference type="NCBI Taxonomy" id="60893"/>
    <lineage>
        <taxon>Bacteria</taxon>
        <taxon>Pseudomonadati</taxon>
        <taxon>Thermodesulfobacteriota</taxon>
        <taxon>Desulfobaccia</taxon>
        <taxon>Desulfobaccales</taxon>
        <taxon>Desulfobaccaceae</taxon>
        <taxon>Desulfobacca</taxon>
    </lineage>
</organism>